<evidence type="ECO:0000259" key="3">
    <source>
        <dbReference type="Pfam" id="PF01205"/>
    </source>
</evidence>
<dbReference type="InterPro" id="IPR023582">
    <property type="entry name" value="Impact"/>
</dbReference>
<comment type="similarity">
    <text evidence="1">Belongs to the IMPACT family.</text>
</comment>
<dbReference type="GeneID" id="85356538"/>
<protein>
    <submittedName>
        <fullName evidence="4">Ribosomal protein S5 domain 2-type protein</fullName>
    </submittedName>
</protein>
<feature type="region of interest" description="Disordered" evidence="2">
    <location>
        <begin position="160"/>
        <end position="185"/>
    </location>
</feature>
<dbReference type="GO" id="GO:0140469">
    <property type="term" value="P:GCN2-mediated signaling"/>
    <property type="evidence" value="ECO:0007669"/>
    <property type="project" value="TreeGrafter"/>
</dbReference>
<proteinExistence type="inferred from homology"/>
<dbReference type="SUPFAM" id="SSF54211">
    <property type="entry name" value="Ribosomal protein S5 domain 2-like"/>
    <property type="match status" value="1"/>
</dbReference>
<dbReference type="GO" id="GO:0005840">
    <property type="term" value="C:ribosome"/>
    <property type="evidence" value="ECO:0007669"/>
    <property type="project" value="UniProtKB-KW"/>
</dbReference>
<dbReference type="GO" id="GO:0005737">
    <property type="term" value="C:cytoplasm"/>
    <property type="evidence" value="ECO:0007669"/>
    <property type="project" value="TreeGrafter"/>
</dbReference>
<evidence type="ECO:0000313" key="4">
    <source>
        <dbReference type="EMBL" id="KAK0459064.1"/>
    </source>
</evidence>
<accession>A0AA39N6B6</accession>
<organism evidence="4 5">
    <name type="scientific">Armillaria tabescens</name>
    <name type="common">Ringless honey mushroom</name>
    <name type="synonym">Agaricus tabescens</name>
    <dbReference type="NCBI Taxonomy" id="1929756"/>
    <lineage>
        <taxon>Eukaryota</taxon>
        <taxon>Fungi</taxon>
        <taxon>Dikarya</taxon>
        <taxon>Basidiomycota</taxon>
        <taxon>Agaricomycotina</taxon>
        <taxon>Agaricomycetes</taxon>
        <taxon>Agaricomycetidae</taxon>
        <taxon>Agaricales</taxon>
        <taxon>Marasmiineae</taxon>
        <taxon>Physalacriaceae</taxon>
        <taxon>Desarmillaria</taxon>
    </lineage>
</organism>
<evidence type="ECO:0000256" key="1">
    <source>
        <dbReference type="ARBA" id="ARBA00007665"/>
    </source>
</evidence>
<keyword evidence="4" id="KW-0689">Ribosomal protein</keyword>
<dbReference type="InterPro" id="IPR001498">
    <property type="entry name" value="Impact_N"/>
</dbReference>
<comment type="caution">
    <text evidence="4">The sequence shown here is derived from an EMBL/GenBank/DDBJ whole genome shotgun (WGS) entry which is preliminary data.</text>
</comment>
<dbReference type="Pfam" id="PF01205">
    <property type="entry name" value="Impact_N"/>
    <property type="match status" value="1"/>
</dbReference>
<evidence type="ECO:0000313" key="5">
    <source>
        <dbReference type="Proteomes" id="UP001175211"/>
    </source>
</evidence>
<reference evidence="4" key="1">
    <citation type="submission" date="2023-06" db="EMBL/GenBank/DDBJ databases">
        <authorList>
            <consortium name="Lawrence Berkeley National Laboratory"/>
            <person name="Ahrendt S."/>
            <person name="Sahu N."/>
            <person name="Indic B."/>
            <person name="Wong-Bajracharya J."/>
            <person name="Merenyi Z."/>
            <person name="Ke H.-M."/>
            <person name="Monk M."/>
            <person name="Kocsube S."/>
            <person name="Drula E."/>
            <person name="Lipzen A."/>
            <person name="Balint B."/>
            <person name="Henrissat B."/>
            <person name="Andreopoulos B."/>
            <person name="Martin F.M."/>
            <person name="Harder C.B."/>
            <person name="Rigling D."/>
            <person name="Ford K.L."/>
            <person name="Foster G.D."/>
            <person name="Pangilinan J."/>
            <person name="Papanicolaou A."/>
            <person name="Barry K."/>
            <person name="LaButti K."/>
            <person name="Viragh M."/>
            <person name="Koriabine M."/>
            <person name="Yan M."/>
            <person name="Riley R."/>
            <person name="Champramary S."/>
            <person name="Plett K.L."/>
            <person name="Tsai I.J."/>
            <person name="Slot J."/>
            <person name="Sipos G."/>
            <person name="Plett J."/>
            <person name="Nagy L.G."/>
            <person name="Grigoriev I.V."/>
        </authorList>
    </citation>
    <scope>NUCLEOTIDE SEQUENCE</scope>
    <source>
        <strain evidence="4">CCBAS 213</strain>
    </source>
</reference>
<sequence>MIKRLIASIRPIRPKMLPNQVRFSSGDNGDTSRWPCPIYASERITIHKSTFLAHATEIRDAEMLPVFIDHLTSLPQLKRATHCMYAYRVSSSPSESTKLSLGQQDGGESGAGDHLARLLELSRCENVVVVVSRWYGGVQLGSERWRRISEVAKDALNKGGFMRKREENTIKPSTTKKRKKQKKKK</sequence>
<dbReference type="PANTHER" id="PTHR16301">
    <property type="entry name" value="IMPACT-RELATED"/>
    <property type="match status" value="1"/>
</dbReference>
<dbReference type="EMBL" id="JAUEPS010000015">
    <property type="protein sequence ID" value="KAK0459064.1"/>
    <property type="molecule type" value="Genomic_DNA"/>
</dbReference>
<dbReference type="Gene3D" id="3.30.230.30">
    <property type="entry name" value="Impact, N-terminal domain"/>
    <property type="match status" value="1"/>
</dbReference>
<dbReference type="GO" id="GO:0006446">
    <property type="term" value="P:regulation of translational initiation"/>
    <property type="evidence" value="ECO:0007669"/>
    <property type="project" value="TreeGrafter"/>
</dbReference>
<dbReference type="RefSeq" id="XP_060331290.1">
    <property type="nucleotide sequence ID" value="XM_060472990.1"/>
</dbReference>
<feature type="compositionally biased region" description="Basic residues" evidence="2">
    <location>
        <begin position="174"/>
        <end position="185"/>
    </location>
</feature>
<dbReference type="InterPro" id="IPR020568">
    <property type="entry name" value="Ribosomal_Su5_D2-typ_SF"/>
</dbReference>
<keyword evidence="5" id="KW-1185">Reference proteome</keyword>
<gene>
    <name evidence="4" type="ORF">EV420DRAFT_1538129</name>
</gene>
<dbReference type="PANTHER" id="PTHR16301:SF25">
    <property type="entry name" value="PROTEIN IMPACT"/>
    <property type="match status" value="1"/>
</dbReference>
<evidence type="ECO:0000256" key="2">
    <source>
        <dbReference type="SAM" id="MobiDB-lite"/>
    </source>
</evidence>
<feature type="domain" description="Impact N-terminal" evidence="3">
    <location>
        <begin position="48"/>
        <end position="156"/>
    </location>
</feature>
<name>A0AA39N6B6_ARMTA</name>
<dbReference type="AlphaFoldDB" id="A0AA39N6B6"/>
<dbReference type="Proteomes" id="UP001175211">
    <property type="component" value="Unassembled WGS sequence"/>
</dbReference>
<keyword evidence="4" id="KW-0687">Ribonucleoprotein</keyword>
<dbReference type="InterPro" id="IPR036956">
    <property type="entry name" value="Impact_N_sf"/>
</dbReference>